<dbReference type="EMBL" id="DXAV01000060">
    <property type="protein sequence ID" value="HIZ91953.1"/>
    <property type="molecule type" value="Genomic_DNA"/>
</dbReference>
<protein>
    <submittedName>
        <fullName evidence="1">Uncharacterized protein</fullName>
    </submittedName>
</protein>
<dbReference type="Proteomes" id="UP000824108">
    <property type="component" value="Unassembled WGS sequence"/>
</dbReference>
<proteinExistence type="predicted"/>
<feature type="non-terminal residue" evidence="1">
    <location>
        <position position="106"/>
    </location>
</feature>
<evidence type="ECO:0000313" key="2">
    <source>
        <dbReference type="Proteomes" id="UP000824108"/>
    </source>
</evidence>
<evidence type="ECO:0000313" key="1">
    <source>
        <dbReference type="EMBL" id="HIZ91953.1"/>
    </source>
</evidence>
<reference evidence="1" key="1">
    <citation type="journal article" date="2021" name="PeerJ">
        <title>Extensive microbial diversity within the chicken gut microbiome revealed by metagenomics and culture.</title>
        <authorList>
            <person name="Gilroy R."/>
            <person name="Ravi A."/>
            <person name="Getino M."/>
            <person name="Pursley I."/>
            <person name="Horton D.L."/>
            <person name="Alikhan N.F."/>
            <person name="Baker D."/>
            <person name="Gharbi K."/>
            <person name="Hall N."/>
            <person name="Watson M."/>
            <person name="Adriaenssens E.M."/>
            <person name="Foster-Nyarko E."/>
            <person name="Jarju S."/>
            <person name="Secka A."/>
            <person name="Antonio M."/>
            <person name="Oren A."/>
            <person name="Chaudhuri R.R."/>
            <person name="La Ragione R."/>
            <person name="Hildebrand F."/>
            <person name="Pallen M.J."/>
        </authorList>
    </citation>
    <scope>NUCLEOTIDE SEQUENCE</scope>
    <source>
        <strain evidence="1">CHK118-2852</strain>
    </source>
</reference>
<reference evidence="1" key="2">
    <citation type="submission" date="2021-04" db="EMBL/GenBank/DDBJ databases">
        <authorList>
            <person name="Gilroy R."/>
        </authorList>
    </citation>
    <scope>NUCLEOTIDE SEQUENCE</scope>
    <source>
        <strain evidence="1">CHK118-2852</strain>
    </source>
</reference>
<organism evidence="1 2">
    <name type="scientific">Candidatus Bacteroides merdavium</name>
    <dbReference type="NCBI Taxonomy" id="2838472"/>
    <lineage>
        <taxon>Bacteria</taxon>
        <taxon>Pseudomonadati</taxon>
        <taxon>Bacteroidota</taxon>
        <taxon>Bacteroidia</taxon>
        <taxon>Bacteroidales</taxon>
        <taxon>Bacteroidaceae</taxon>
        <taxon>Bacteroides</taxon>
    </lineage>
</organism>
<gene>
    <name evidence="1" type="ORF">H9807_07555</name>
</gene>
<sequence length="106" mass="12302">MKFAIYKYELVKTNQQELFKDGERVGENPQGHLDKLLEAARLNLFRTKKNGETAVYPNDILKVRQGVALLHVCNLTQVSIWDKYKERREVSKPFCRVIIDNRPGVA</sequence>
<name>A0A9D2GXN4_9BACE</name>
<dbReference type="AlphaFoldDB" id="A0A9D2GXN4"/>
<comment type="caution">
    <text evidence="1">The sequence shown here is derived from an EMBL/GenBank/DDBJ whole genome shotgun (WGS) entry which is preliminary data.</text>
</comment>
<accession>A0A9D2GXN4</accession>